<sequence length="173" mass="19439">MSYYFVIVSPTDSPLFELTFGTSKAGGDGVARFRNGETSRYMNQFIVHAALDVVEEVQWLTPNMWLKVIDNYAPTNSHISCFMTGTNVRFMLLHQPSAMTNSSAGVRASTTISSTSIPQNPTSPQTEEAIRQFMNEVFELWVKTLMNPFYTIGNPIKSPVFKQRVTAAGRKWL</sequence>
<protein>
    <recommendedName>
        <fullName evidence="3">Trafficking protein particle complex subunit 2</fullName>
    </recommendedName>
</protein>
<gene>
    <name evidence="1" type="ORF">Z517_09019</name>
</gene>
<dbReference type="Pfam" id="PF04628">
    <property type="entry name" value="Sedlin_N"/>
    <property type="match status" value="1"/>
</dbReference>
<evidence type="ECO:0000313" key="2">
    <source>
        <dbReference type="Proteomes" id="UP000053029"/>
    </source>
</evidence>
<evidence type="ECO:0008006" key="3">
    <source>
        <dbReference type="Google" id="ProtNLM"/>
    </source>
</evidence>
<dbReference type="Gene3D" id="3.30.450.70">
    <property type="match status" value="1"/>
</dbReference>
<name>A0A0D2GD22_9EURO</name>
<organism evidence="1 2">
    <name type="scientific">Fonsecaea pedrosoi CBS 271.37</name>
    <dbReference type="NCBI Taxonomy" id="1442368"/>
    <lineage>
        <taxon>Eukaryota</taxon>
        <taxon>Fungi</taxon>
        <taxon>Dikarya</taxon>
        <taxon>Ascomycota</taxon>
        <taxon>Pezizomycotina</taxon>
        <taxon>Eurotiomycetes</taxon>
        <taxon>Chaetothyriomycetidae</taxon>
        <taxon>Chaetothyriales</taxon>
        <taxon>Herpotrichiellaceae</taxon>
        <taxon>Fonsecaea</taxon>
    </lineage>
</organism>
<keyword evidence="2" id="KW-1185">Reference proteome</keyword>
<dbReference type="GeneID" id="25308509"/>
<dbReference type="Proteomes" id="UP000053029">
    <property type="component" value="Unassembled WGS sequence"/>
</dbReference>
<dbReference type="AlphaFoldDB" id="A0A0D2GD22"/>
<dbReference type="VEuPathDB" id="FungiDB:Z517_09019"/>
<dbReference type="HOGENOM" id="CLU_085828_0_0_1"/>
<proteinExistence type="predicted"/>
<dbReference type="GO" id="GO:0006888">
    <property type="term" value="P:endoplasmic reticulum to Golgi vesicle-mediated transport"/>
    <property type="evidence" value="ECO:0007669"/>
    <property type="project" value="InterPro"/>
</dbReference>
<reference evidence="1 2" key="1">
    <citation type="submission" date="2015-01" db="EMBL/GenBank/DDBJ databases">
        <title>The Genome Sequence of Fonsecaea pedrosoi CBS 271.37.</title>
        <authorList>
            <consortium name="The Broad Institute Genomics Platform"/>
            <person name="Cuomo C."/>
            <person name="de Hoog S."/>
            <person name="Gorbushina A."/>
            <person name="Stielow B."/>
            <person name="Teixiera M."/>
            <person name="Abouelleil A."/>
            <person name="Chapman S.B."/>
            <person name="Priest M."/>
            <person name="Young S.K."/>
            <person name="Wortman J."/>
            <person name="Nusbaum C."/>
            <person name="Birren B."/>
        </authorList>
    </citation>
    <scope>NUCLEOTIDE SEQUENCE [LARGE SCALE GENOMIC DNA]</scope>
    <source>
        <strain evidence="1 2">CBS 271.37</strain>
    </source>
</reference>
<dbReference type="CDD" id="cd14825">
    <property type="entry name" value="TRAPPC2_sedlin"/>
    <property type="match status" value="1"/>
</dbReference>
<dbReference type="PANTHER" id="PTHR12403">
    <property type="entry name" value="TRAFFICKING PROTEIN PARTICLE COMPLEX SUBUNIT 2"/>
    <property type="match status" value="1"/>
</dbReference>
<dbReference type="GO" id="GO:0005737">
    <property type="term" value="C:cytoplasm"/>
    <property type="evidence" value="ECO:0007669"/>
    <property type="project" value="GOC"/>
</dbReference>
<dbReference type="OrthoDB" id="10252102at2759"/>
<dbReference type="EMBL" id="KN846974">
    <property type="protein sequence ID" value="KIW76575.1"/>
    <property type="molecule type" value="Genomic_DNA"/>
</dbReference>
<dbReference type="SUPFAM" id="SSF64356">
    <property type="entry name" value="SNARE-like"/>
    <property type="match status" value="1"/>
</dbReference>
<accession>A0A0D2GD22</accession>
<dbReference type="InterPro" id="IPR006722">
    <property type="entry name" value="Sedlin"/>
</dbReference>
<dbReference type="InterPro" id="IPR011012">
    <property type="entry name" value="Longin-like_dom_sf"/>
</dbReference>
<evidence type="ECO:0000313" key="1">
    <source>
        <dbReference type="EMBL" id="KIW76575.1"/>
    </source>
</evidence>
<dbReference type="RefSeq" id="XP_013280383.1">
    <property type="nucleotide sequence ID" value="XM_013424929.1"/>
</dbReference>
<dbReference type="STRING" id="1442368.A0A0D2GD22"/>